<dbReference type="Gene3D" id="3.80.10.10">
    <property type="entry name" value="Ribonuclease Inhibitor"/>
    <property type="match status" value="1"/>
</dbReference>
<evidence type="ECO:0000313" key="1">
    <source>
        <dbReference type="EMBL" id="KAJ7726370.1"/>
    </source>
</evidence>
<evidence type="ECO:0008006" key="3">
    <source>
        <dbReference type="Google" id="ProtNLM"/>
    </source>
</evidence>
<dbReference type="InterPro" id="IPR032675">
    <property type="entry name" value="LRR_dom_sf"/>
</dbReference>
<reference evidence="1" key="1">
    <citation type="submission" date="2023-03" db="EMBL/GenBank/DDBJ databases">
        <title>Massive genome expansion in bonnet fungi (Mycena s.s.) driven by repeated elements and novel gene families across ecological guilds.</title>
        <authorList>
            <consortium name="Lawrence Berkeley National Laboratory"/>
            <person name="Harder C.B."/>
            <person name="Miyauchi S."/>
            <person name="Viragh M."/>
            <person name="Kuo A."/>
            <person name="Thoen E."/>
            <person name="Andreopoulos B."/>
            <person name="Lu D."/>
            <person name="Skrede I."/>
            <person name="Drula E."/>
            <person name="Henrissat B."/>
            <person name="Morin E."/>
            <person name="Kohler A."/>
            <person name="Barry K."/>
            <person name="LaButti K."/>
            <person name="Morin E."/>
            <person name="Salamov A."/>
            <person name="Lipzen A."/>
            <person name="Mereny Z."/>
            <person name="Hegedus B."/>
            <person name="Baldrian P."/>
            <person name="Stursova M."/>
            <person name="Weitz H."/>
            <person name="Taylor A."/>
            <person name="Grigoriev I.V."/>
            <person name="Nagy L.G."/>
            <person name="Martin F."/>
            <person name="Kauserud H."/>
        </authorList>
    </citation>
    <scope>NUCLEOTIDE SEQUENCE</scope>
    <source>
        <strain evidence="1">CBHHK182m</strain>
    </source>
</reference>
<dbReference type="EMBL" id="JARKIB010000187">
    <property type="protein sequence ID" value="KAJ7726370.1"/>
    <property type="molecule type" value="Genomic_DNA"/>
</dbReference>
<organism evidence="1 2">
    <name type="scientific">Mycena metata</name>
    <dbReference type="NCBI Taxonomy" id="1033252"/>
    <lineage>
        <taxon>Eukaryota</taxon>
        <taxon>Fungi</taxon>
        <taxon>Dikarya</taxon>
        <taxon>Basidiomycota</taxon>
        <taxon>Agaricomycotina</taxon>
        <taxon>Agaricomycetes</taxon>
        <taxon>Agaricomycetidae</taxon>
        <taxon>Agaricales</taxon>
        <taxon>Marasmiineae</taxon>
        <taxon>Mycenaceae</taxon>
        <taxon>Mycena</taxon>
    </lineage>
</organism>
<dbReference type="AlphaFoldDB" id="A0AAD7MPI4"/>
<dbReference type="CDD" id="cd09917">
    <property type="entry name" value="F-box_SF"/>
    <property type="match status" value="1"/>
</dbReference>
<dbReference type="SUPFAM" id="SSF52047">
    <property type="entry name" value="RNI-like"/>
    <property type="match status" value="1"/>
</dbReference>
<comment type="caution">
    <text evidence="1">The sequence shown here is derived from an EMBL/GenBank/DDBJ whole genome shotgun (WGS) entry which is preliminary data.</text>
</comment>
<accession>A0AAD7MPI4</accession>
<keyword evidence="2" id="KW-1185">Reference proteome</keyword>
<dbReference type="Proteomes" id="UP001215598">
    <property type="component" value="Unassembled WGS sequence"/>
</dbReference>
<gene>
    <name evidence="1" type="ORF">B0H16DRAFT_1592696</name>
</gene>
<dbReference type="Gene3D" id="1.20.1280.50">
    <property type="match status" value="1"/>
</dbReference>
<sequence>MSLLKHETLPPELWLEIFEHLDECSYTALYTPFQPPFAPRDVKNPYHALVLVCKNWRNWATSFLYRNVKLPISDSTWARTHPEYGRWVRRMTLLTDSLSLAEIFGICPNITVLLRRRPRRLAFDKSVPSPALSLKRLDWSIYGDDATGRETPLWGVLSAAPNLEYLFLSMRGRGMQFLHDDTKAIHLPNLRTLRIGVSNLDLLRSVSLWSLPSLTTFIMDIPFVERGMSLIWLAHGSRLQTVELADKFFPRYHSLTRCLQGCPALRELNYHLFMTDPPVGVYPSVTVVSLHIGPMDPKSRVDQWEQLKQHFLALVEGLFPNLRTLNLHEIPKRMFADEGFASMVKPLIDRGCALEMLDG</sequence>
<protein>
    <recommendedName>
        <fullName evidence="3">F-box domain-containing protein</fullName>
    </recommendedName>
</protein>
<name>A0AAD7MPI4_9AGAR</name>
<evidence type="ECO:0000313" key="2">
    <source>
        <dbReference type="Proteomes" id="UP001215598"/>
    </source>
</evidence>
<proteinExistence type="predicted"/>